<dbReference type="Gene3D" id="3.40.50.410">
    <property type="entry name" value="von Willebrand factor, type A domain"/>
    <property type="match status" value="1"/>
</dbReference>
<sequence>MRIPGCLRPVAGALLLFLVFLPSARAQERVDVALVIAVDVSRSMSYEELQIQRKGYAAAITSPEVVRAIQDGVYGRIAVTLYEWAADSYIHEIVGWTLIENQADAEAIAALLLSERSMGARRTSLSGAIRAGVKRLEAVPYAADRLVIDISGDGPNNQGVPVTEERDKAVARGIVINGLPLMTSSGVGSAFNIPDLDRYYYRCVTGGPGSFVIPVTEWEQFPEAVRRKLVLEIGGVEQPEPRVIPAQLFKEEPYDCLIGERIWQQRMWQFDDFDR</sequence>
<accession>A0A926NYJ8</accession>
<proteinExistence type="predicted"/>
<dbReference type="EMBL" id="JABFCZ010000010">
    <property type="protein sequence ID" value="MBD1546661.1"/>
    <property type="molecule type" value="Genomic_DNA"/>
</dbReference>
<protein>
    <submittedName>
        <fullName evidence="1">DUF1194 domain-containing protein</fullName>
    </submittedName>
</protein>
<comment type="caution">
    <text evidence="1">The sequence shown here is derived from an EMBL/GenBank/DDBJ whole genome shotgun (WGS) entry which is preliminary data.</text>
</comment>
<dbReference type="RefSeq" id="WP_190291333.1">
    <property type="nucleotide sequence ID" value="NZ_JABFCZ010000010.1"/>
</dbReference>
<evidence type="ECO:0000313" key="2">
    <source>
        <dbReference type="Proteomes" id="UP000598467"/>
    </source>
</evidence>
<dbReference type="SUPFAM" id="SSF53300">
    <property type="entry name" value="vWA-like"/>
    <property type="match status" value="1"/>
</dbReference>
<dbReference type="InterPro" id="IPR010607">
    <property type="entry name" value="DUF1194"/>
</dbReference>
<dbReference type="InterPro" id="IPR036465">
    <property type="entry name" value="vWFA_dom_sf"/>
</dbReference>
<reference evidence="1" key="1">
    <citation type="submission" date="2020-05" db="EMBL/GenBank/DDBJ databases">
        <title>Identification of trans-AT polyketide cluster in two marine bacteria, producers of a novel glutaramide-containing polyketide sesbanimide D and analogs.</title>
        <authorList>
            <person name="Kacar D."/>
            <person name="Rodriguez P."/>
            <person name="Canedo L."/>
            <person name="Gonzalez E."/>
            <person name="Galan B."/>
            <person name="De La Calle F."/>
            <person name="Garcia J.L."/>
        </authorList>
    </citation>
    <scope>NUCLEOTIDE SEQUENCE</scope>
    <source>
        <strain evidence="1">PHM038</strain>
    </source>
</reference>
<dbReference type="CDD" id="cd00198">
    <property type="entry name" value="vWFA"/>
    <property type="match status" value="1"/>
</dbReference>
<evidence type="ECO:0000313" key="1">
    <source>
        <dbReference type="EMBL" id="MBD1546661.1"/>
    </source>
</evidence>
<dbReference type="AlphaFoldDB" id="A0A926NYJ8"/>
<dbReference type="Proteomes" id="UP000598467">
    <property type="component" value="Unassembled WGS sequence"/>
</dbReference>
<name>A0A926NYJ8_9HYPH</name>
<dbReference type="Pfam" id="PF06707">
    <property type="entry name" value="DUF1194"/>
    <property type="match status" value="1"/>
</dbReference>
<organism evidence="1 2">
    <name type="scientific">Roseibium aggregatum</name>
    <dbReference type="NCBI Taxonomy" id="187304"/>
    <lineage>
        <taxon>Bacteria</taxon>
        <taxon>Pseudomonadati</taxon>
        <taxon>Pseudomonadota</taxon>
        <taxon>Alphaproteobacteria</taxon>
        <taxon>Hyphomicrobiales</taxon>
        <taxon>Stappiaceae</taxon>
        <taxon>Roseibium</taxon>
    </lineage>
</organism>
<gene>
    <name evidence="1" type="ORF">HK439_10335</name>
</gene>